<dbReference type="PANTHER" id="PTHR30086:SF19">
    <property type="entry name" value="THREONINE EFFLUX PROTEIN"/>
    <property type="match status" value="1"/>
</dbReference>
<keyword evidence="5 6" id="KW-0472">Membrane</keyword>
<evidence type="ECO:0000256" key="2">
    <source>
        <dbReference type="ARBA" id="ARBA00022475"/>
    </source>
</evidence>
<evidence type="ECO:0008006" key="9">
    <source>
        <dbReference type="Google" id="ProtNLM"/>
    </source>
</evidence>
<organism evidence="7 8">
    <name type="scientific">Pseudogulbenkiania ferrooxidans EGD-HP2</name>
    <dbReference type="NCBI Taxonomy" id="1388764"/>
    <lineage>
        <taxon>Bacteria</taxon>
        <taxon>Pseudomonadati</taxon>
        <taxon>Pseudomonadota</taxon>
        <taxon>Betaproteobacteria</taxon>
        <taxon>Neisseriales</taxon>
        <taxon>Chromobacteriaceae</taxon>
        <taxon>Pseudogulbenkiania</taxon>
    </lineage>
</organism>
<comment type="caution">
    <text evidence="7">The sequence shown here is derived from an EMBL/GenBank/DDBJ whole genome shotgun (WGS) entry which is preliminary data.</text>
</comment>
<gene>
    <name evidence="7" type="ORF">O166_08320</name>
</gene>
<reference evidence="7 8" key="1">
    <citation type="journal article" date="2013" name="Genome Announc.">
        <title>Genome Sequence of the Pigment-Producing Bacterium Pseudogulbenkiania ferrooxidans, Isolated from Loktak Lake.</title>
        <authorList>
            <person name="Puranik S."/>
            <person name="Talkal R."/>
            <person name="Qureshi A."/>
            <person name="Khardenavis A."/>
            <person name="Kapley A."/>
            <person name="Purohit H.J."/>
        </authorList>
    </citation>
    <scope>NUCLEOTIDE SEQUENCE [LARGE SCALE GENOMIC DNA]</scope>
    <source>
        <strain evidence="7 8">EGD-HP2</strain>
    </source>
</reference>
<protein>
    <recommendedName>
        <fullName evidence="9">Lysine transporter LysE</fullName>
    </recommendedName>
</protein>
<feature type="transmembrane region" description="Helical" evidence="6">
    <location>
        <begin position="191"/>
        <end position="209"/>
    </location>
</feature>
<keyword evidence="2" id="KW-1003">Cell membrane</keyword>
<evidence type="ECO:0000256" key="1">
    <source>
        <dbReference type="ARBA" id="ARBA00004651"/>
    </source>
</evidence>
<evidence type="ECO:0000313" key="7">
    <source>
        <dbReference type="EMBL" id="ERE06575.1"/>
    </source>
</evidence>
<evidence type="ECO:0000256" key="3">
    <source>
        <dbReference type="ARBA" id="ARBA00022692"/>
    </source>
</evidence>
<keyword evidence="3 6" id="KW-0812">Transmembrane</keyword>
<keyword evidence="8" id="KW-1185">Reference proteome</keyword>
<dbReference type="InterPro" id="IPR001123">
    <property type="entry name" value="LeuE-type"/>
</dbReference>
<feature type="transmembrane region" description="Helical" evidence="6">
    <location>
        <begin position="38"/>
        <end position="61"/>
    </location>
</feature>
<dbReference type="PANTHER" id="PTHR30086">
    <property type="entry name" value="ARGININE EXPORTER PROTEIN ARGO"/>
    <property type="match status" value="1"/>
</dbReference>
<feature type="transmembrane region" description="Helical" evidence="6">
    <location>
        <begin position="6"/>
        <end position="26"/>
    </location>
</feature>
<dbReference type="Proteomes" id="UP000016426">
    <property type="component" value="Unassembled WGS sequence"/>
</dbReference>
<dbReference type="EMBL" id="AVPH01000231">
    <property type="protein sequence ID" value="ERE06575.1"/>
    <property type="molecule type" value="Genomic_DNA"/>
</dbReference>
<feature type="transmembrane region" description="Helical" evidence="6">
    <location>
        <begin position="129"/>
        <end position="150"/>
    </location>
</feature>
<proteinExistence type="predicted"/>
<evidence type="ECO:0000256" key="5">
    <source>
        <dbReference type="ARBA" id="ARBA00023136"/>
    </source>
</evidence>
<dbReference type="RefSeq" id="WP_021477174.1">
    <property type="nucleotide sequence ID" value="NZ_AVPH01000231.1"/>
</dbReference>
<dbReference type="Pfam" id="PF01810">
    <property type="entry name" value="LysE"/>
    <property type="match status" value="1"/>
</dbReference>
<feature type="transmembrane region" description="Helical" evidence="6">
    <location>
        <begin position="156"/>
        <end position="179"/>
    </location>
</feature>
<accession>A0ABP2XL89</accession>
<name>A0ABP2XL89_9NEIS</name>
<keyword evidence="4 6" id="KW-1133">Transmembrane helix</keyword>
<evidence type="ECO:0000313" key="8">
    <source>
        <dbReference type="Proteomes" id="UP000016426"/>
    </source>
</evidence>
<sequence>MDANMAAAFAVYLVGTASPGSSNLAIMSVAMEQGRSRALSLAAGVVLGSVCWGMFAAMGFAELMRNSLALAWGLKLLGGFYLLWLAWQSARQAACAADAAKAGQGWAGLSHKQALLRGLLMHLGNPKAILVWLSLLSLVSLVSLAAPAAGGGGHGARVAAGCTLIAVCVFSAYALLFSAEAARRAYLRSRRWLHGALALAFAWAGVRMLRGGV</sequence>
<evidence type="ECO:0000256" key="4">
    <source>
        <dbReference type="ARBA" id="ARBA00022989"/>
    </source>
</evidence>
<feature type="transmembrane region" description="Helical" evidence="6">
    <location>
        <begin position="67"/>
        <end position="87"/>
    </location>
</feature>
<evidence type="ECO:0000256" key="6">
    <source>
        <dbReference type="SAM" id="Phobius"/>
    </source>
</evidence>
<comment type="subcellular location">
    <subcellularLocation>
        <location evidence="1">Cell membrane</location>
        <topology evidence="1">Multi-pass membrane protein</topology>
    </subcellularLocation>
</comment>